<dbReference type="InterPro" id="IPR002656">
    <property type="entry name" value="Acyl_transf_3_dom"/>
</dbReference>
<evidence type="ECO:0000313" key="6">
    <source>
        <dbReference type="Proteomes" id="UP000670947"/>
    </source>
</evidence>
<sequence length="371" mass="42518">MTVVLYHSASLLGIMAALPWLYHTPLQLLLAGHQAVIFFFLLSGFVLSLPFAEGKSRGYGNFMLRRLSRLYVPYIVSLALGLALRLLCYRVPINDLWSRPIGWIPIVQHVVMIDQFHQQYFNPVVWSLVMEMRIALLFPFIVWLVMRANWAWSFLIGFVLSIGGILLHVRYQDSIDFFTNYYDTAHYVFMFVTGAIMAKHRHRLAEAFNRLRIVTRLVLGMLAFLVYTWGNNLGWDHGGLLGNLVSDWFTMLASGFCIIAALASIRFKTVLTWRPIAFVGRVSYSLYLVHLVVLLALMNLFTNPSSLLYPDDYEHYYISPYWLLLGTVGLSLALAALSYRYVELPSIRLGRYLAGGRTIRPNYPGELTAKR</sequence>
<keyword evidence="3" id="KW-0472">Membrane</keyword>
<feature type="transmembrane region" description="Helical" evidence="3">
    <location>
        <begin position="248"/>
        <end position="267"/>
    </location>
</feature>
<dbReference type="PANTHER" id="PTHR23028:SF53">
    <property type="entry name" value="ACYL_TRANSF_3 DOMAIN-CONTAINING PROTEIN"/>
    <property type="match status" value="1"/>
</dbReference>
<accession>A0ABS3W9T9</accession>
<keyword evidence="6" id="KW-1185">Reference proteome</keyword>
<keyword evidence="3" id="KW-1133">Transmembrane helix</keyword>
<evidence type="ECO:0000256" key="1">
    <source>
        <dbReference type="ARBA" id="ARBA00004370"/>
    </source>
</evidence>
<comment type="caution">
    <text evidence="5">The sequence shown here is derived from an EMBL/GenBank/DDBJ whole genome shotgun (WGS) entry which is preliminary data.</text>
</comment>
<proteinExistence type="inferred from homology"/>
<feature type="transmembrane region" description="Helical" evidence="3">
    <location>
        <begin position="152"/>
        <end position="169"/>
    </location>
</feature>
<dbReference type="InterPro" id="IPR050879">
    <property type="entry name" value="Acyltransferase_3"/>
</dbReference>
<feature type="transmembrane region" description="Helical" evidence="3">
    <location>
        <begin position="279"/>
        <end position="301"/>
    </location>
</feature>
<feature type="transmembrane region" description="Helical" evidence="3">
    <location>
        <begin position="124"/>
        <end position="145"/>
    </location>
</feature>
<feature type="transmembrane region" description="Helical" evidence="3">
    <location>
        <begin position="28"/>
        <end position="49"/>
    </location>
</feature>
<protein>
    <submittedName>
        <fullName evidence="5">Acyltransferase</fullName>
    </submittedName>
</protein>
<dbReference type="EMBL" id="JAGGDJ010000007">
    <property type="protein sequence ID" value="MBO7745089.1"/>
    <property type="molecule type" value="Genomic_DNA"/>
</dbReference>
<feature type="transmembrane region" description="Helical" evidence="3">
    <location>
        <begin position="70"/>
        <end position="93"/>
    </location>
</feature>
<feature type="transmembrane region" description="Helical" evidence="3">
    <location>
        <begin position="210"/>
        <end position="228"/>
    </location>
</feature>
<comment type="subcellular location">
    <subcellularLocation>
        <location evidence="1">Membrane</location>
    </subcellularLocation>
</comment>
<evidence type="ECO:0000313" key="5">
    <source>
        <dbReference type="EMBL" id="MBO7745089.1"/>
    </source>
</evidence>
<dbReference type="Proteomes" id="UP000670947">
    <property type="component" value="Unassembled WGS sequence"/>
</dbReference>
<feature type="transmembrane region" description="Helical" evidence="3">
    <location>
        <begin position="5"/>
        <end position="22"/>
    </location>
</feature>
<gene>
    <name evidence="5" type="ORF">I8J29_12840</name>
</gene>
<reference evidence="5 6" key="1">
    <citation type="submission" date="2021-03" db="EMBL/GenBank/DDBJ databases">
        <title>Paenibacillus artemisicola MWE-103 whole genome sequence.</title>
        <authorList>
            <person name="Ham Y.J."/>
        </authorList>
    </citation>
    <scope>NUCLEOTIDE SEQUENCE [LARGE SCALE GENOMIC DNA]</scope>
    <source>
        <strain evidence="5 6">MWE-103</strain>
    </source>
</reference>
<feature type="transmembrane region" description="Helical" evidence="3">
    <location>
        <begin position="321"/>
        <end position="342"/>
    </location>
</feature>
<feature type="transmembrane region" description="Helical" evidence="3">
    <location>
        <begin position="181"/>
        <end position="198"/>
    </location>
</feature>
<keyword evidence="3" id="KW-0812">Transmembrane</keyword>
<dbReference type="GO" id="GO:0016746">
    <property type="term" value="F:acyltransferase activity"/>
    <property type="evidence" value="ECO:0007669"/>
    <property type="project" value="UniProtKB-KW"/>
</dbReference>
<organism evidence="5 6">
    <name type="scientific">Paenibacillus artemisiicola</name>
    <dbReference type="NCBI Taxonomy" id="1172618"/>
    <lineage>
        <taxon>Bacteria</taxon>
        <taxon>Bacillati</taxon>
        <taxon>Bacillota</taxon>
        <taxon>Bacilli</taxon>
        <taxon>Bacillales</taxon>
        <taxon>Paenibacillaceae</taxon>
        <taxon>Paenibacillus</taxon>
    </lineage>
</organism>
<dbReference type="PANTHER" id="PTHR23028">
    <property type="entry name" value="ACETYLTRANSFERASE"/>
    <property type="match status" value="1"/>
</dbReference>
<evidence type="ECO:0000259" key="4">
    <source>
        <dbReference type="Pfam" id="PF01757"/>
    </source>
</evidence>
<evidence type="ECO:0000256" key="2">
    <source>
        <dbReference type="ARBA" id="ARBA00007400"/>
    </source>
</evidence>
<keyword evidence="5" id="KW-0012">Acyltransferase</keyword>
<dbReference type="Pfam" id="PF01757">
    <property type="entry name" value="Acyl_transf_3"/>
    <property type="match status" value="1"/>
</dbReference>
<name>A0ABS3W9T9_9BACL</name>
<evidence type="ECO:0000256" key="3">
    <source>
        <dbReference type="SAM" id="Phobius"/>
    </source>
</evidence>
<keyword evidence="5" id="KW-0808">Transferase</keyword>
<comment type="similarity">
    <text evidence="2">Belongs to the acyltransferase 3 family.</text>
</comment>
<feature type="domain" description="Acyltransferase 3" evidence="4">
    <location>
        <begin position="2"/>
        <end position="339"/>
    </location>
</feature>